<keyword evidence="2" id="KW-1003">Cell membrane</keyword>
<evidence type="ECO:0000256" key="6">
    <source>
        <dbReference type="ARBA" id="ARBA00023136"/>
    </source>
</evidence>
<comment type="subcellular location">
    <subcellularLocation>
        <location evidence="1">Cell membrane</location>
        <topology evidence="1">Multi-pass membrane protein</topology>
    </subcellularLocation>
</comment>
<evidence type="ECO:0000256" key="4">
    <source>
        <dbReference type="ARBA" id="ARBA00022692"/>
    </source>
</evidence>
<feature type="transmembrane region" description="Helical" evidence="8">
    <location>
        <begin position="109"/>
        <end position="129"/>
    </location>
</feature>
<feature type="transmembrane region" description="Helical" evidence="8">
    <location>
        <begin position="267"/>
        <end position="290"/>
    </location>
</feature>
<dbReference type="CDD" id="cd06853">
    <property type="entry name" value="GT_WecA_like"/>
    <property type="match status" value="1"/>
</dbReference>
<dbReference type="PANTHER" id="PTHR22926">
    <property type="entry name" value="PHOSPHO-N-ACETYLMURAMOYL-PENTAPEPTIDE-TRANSFERASE"/>
    <property type="match status" value="1"/>
</dbReference>
<keyword evidence="3 9" id="KW-0808">Transferase</keyword>
<reference evidence="9 10" key="1">
    <citation type="submission" date="2020-07" db="EMBL/GenBank/DDBJ databases">
        <title>Sequencing the genomes of 1000 actinobacteria strains.</title>
        <authorList>
            <person name="Klenk H.-P."/>
        </authorList>
    </citation>
    <scope>NUCLEOTIDE SEQUENCE [LARGE SCALE GENOMIC DNA]</scope>
    <source>
        <strain evidence="9 10">DSM 103833</strain>
    </source>
</reference>
<evidence type="ECO:0000256" key="8">
    <source>
        <dbReference type="SAM" id="Phobius"/>
    </source>
</evidence>
<dbReference type="GO" id="GO:0071555">
    <property type="term" value="P:cell wall organization"/>
    <property type="evidence" value="ECO:0007669"/>
    <property type="project" value="TreeGrafter"/>
</dbReference>
<feature type="transmembrane region" description="Helical" evidence="8">
    <location>
        <begin position="321"/>
        <end position="341"/>
    </location>
</feature>
<dbReference type="InterPro" id="IPR018480">
    <property type="entry name" value="PNAcMuramoyl-5peptid_Trfase_CS"/>
</dbReference>
<feature type="binding site" evidence="7">
    <location>
        <position position="160"/>
    </location>
    <ligand>
        <name>Mg(2+)</name>
        <dbReference type="ChEBI" id="CHEBI:18420"/>
    </ligand>
</feature>
<organism evidence="9 10">
    <name type="scientific">Nocardioides thalensis</name>
    <dbReference type="NCBI Taxonomy" id="1914755"/>
    <lineage>
        <taxon>Bacteria</taxon>
        <taxon>Bacillati</taxon>
        <taxon>Actinomycetota</taxon>
        <taxon>Actinomycetes</taxon>
        <taxon>Propionibacteriales</taxon>
        <taxon>Nocardioidaceae</taxon>
        <taxon>Nocardioides</taxon>
    </lineage>
</organism>
<feature type="binding site" evidence="7">
    <location>
        <position position="227"/>
    </location>
    <ligand>
        <name>Mg(2+)</name>
        <dbReference type="ChEBI" id="CHEBI:18420"/>
    </ligand>
</feature>
<dbReference type="GO" id="GO:0046872">
    <property type="term" value="F:metal ion binding"/>
    <property type="evidence" value="ECO:0007669"/>
    <property type="project" value="UniProtKB-KW"/>
</dbReference>
<proteinExistence type="predicted"/>
<keyword evidence="5 8" id="KW-1133">Transmembrane helix</keyword>
<keyword evidence="6 8" id="KW-0472">Membrane</keyword>
<dbReference type="GO" id="GO:0005886">
    <property type="term" value="C:plasma membrane"/>
    <property type="evidence" value="ECO:0007669"/>
    <property type="project" value="UniProtKB-SubCell"/>
</dbReference>
<evidence type="ECO:0000256" key="3">
    <source>
        <dbReference type="ARBA" id="ARBA00022679"/>
    </source>
</evidence>
<evidence type="ECO:0000256" key="7">
    <source>
        <dbReference type="PIRSR" id="PIRSR600715-1"/>
    </source>
</evidence>
<keyword evidence="7" id="KW-0479">Metal-binding</keyword>
<dbReference type="PROSITE" id="PS01348">
    <property type="entry name" value="MRAY_2"/>
    <property type="match status" value="1"/>
</dbReference>
<feature type="transmembrane region" description="Helical" evidence="8">
    <location>
        <begin position="168"/>
        <end position="187"/>
    </location>
</feature>
<dbReference type="InterPro" id="IPR000715">
    <property type="entry name" value="Glycosyl_transferase_4"/>
</dbReference>
<comment type="caution">
    <text evidence="9">The sequence shown here is derived from an EMBL/GenBank/DDBJ whole genome shotgun (WGS) entry which is preliminary data.</text>
</comment>
<evidence type="ECO:0000256" key="5">
    <source>
        <dbReference type="ARBA" id="ARBA00022989"/>
    </source>
</evidence>
<feature type="transmembrane region" description="Helical" evidence="8">
    <location>
        <begin position="199"/>
        <end position="218"/>
    </location>
</feature>
<evidence type="ECO:0000313" key="10">
    <source>
        <dbReference type="Proteomes" id="UP000530424"/>
    </source>
</evidence>
<feature type="transmembrane region" description="Helical" evidence="8">
    <location>
        <begin position="76"/>
        <end position="97"/>
    </location>
</feature>
<name>A0A853C453_9ACTN</name>
<gene>
    <name evidence="9" type="ORF">HNR19_002777</name>
</gene>
<protein>
    <submittedName>
        <fullName evidence="9">UDP-GlcNAc:undecaprenyl-phosphate GlcNAc-1-phosphate transferase</fullName>
        <ecNumber evidence="9">2.7.8.33</ecNumber>
    </submittedName>
</protein>
<comment type="cofactor">
    <cofactor evidence="7">
        <name>Mg(2+)</name>
        <dbReference type="ChEBI" id="CHEBI:18420"/>
    </cofactor>
</comment>
<dbReference type="PANTHER" id="PTHR22926:SF3">
    <property type="entry name" value="UNDECAPRENYL-PHOSPHATE ALPHA-N-ACETYLGLUCOSAMINYL 1-PHOSPHATE TRANSFERASE"/>
    <property type="match status" value="1"/>
</dbReference>
<keyword evidence="4 8" id="KW-0812">Transmembrane</keyword>
<feature type="transmembrane region" description="Helical" evidence="8">
    <location>
        <begin position="141"/>
        <end position="162"/>
    </location>
</feature>
<accession>A0A853C453</accession>
<dbReference type="GO" id="GO:0009103">
    <property type="term" value="P:lipopolysaccharide biosynthetic process"/>
    <property type="evidence" value="ECO:0007669"/>
    <property type="project" value="TreeGrafter"/>
</dbReference>
<evidence type="ECO:0000256" key="2">
    <source>
        <dbReference type="ARBA" id="ARBA00022475"/>
    </source>
</evidence>
<dbReference type="Pfam" id="PF00953">
    <property type="entry name" value="Glycos_transf_4"/>
    <property type="match status" value="1"/>
</dbReference>
<dbReference type="GO" id="GO:0036380">
    <property type="term" value="F:UDP-N-acetylglucosamine-undecaprenyl-phosphate N-acetylglucosaminephosphotransferase activity"/>
    <property type="evidence" value="ECO:0007669"/>
    <property type="project" value="UniProtKB-EC"/>
</dbReference>
<evidence type="ECO:0000256" key="1">
    <source>
        <dbReference type="ARBA" id="ARBA00004651"/>
    </source>
</evidence>
<feature type="transmembrane region" description="Helical" evidence="8">
    <location>
        <begin position="347"/>
        <end position="368"/>
    </location>
</feature>
<keyword evidence="7" id="KW-0460">Magnesium</keyword>
<feature type="transmembrane region" description="Helical" evidence="8">
    <location>
        <begin position="46"/>
        <end position="64"/>
    </location>
</feature>
<dbReference type="Proteomes" id="UP000530424">
    <property type="component" value="Unassembled WGS sequence"/>
</dbReference>
<dbReference type="GO" id="GO:0044038">
    <property type="term" value="P:cell wall macromolecule biosynthetic process"/>
    <property type="evidence" value="ECO:0007669"/>
    <property type="project" value="TreeGrafter"/>
</dbReference>
<evidence type="ECO:0000313" key="9">
    <source>
        <dbReference type="EMBL" id="NYJ02079.1"/>
    </source>
</evidence>
<dbReference type="AlphaFoldDB" id="A0A853C453"/>
<dbReference type="RefSeq" id="WP_179668490.1">
    <property type="nucleotide sequence ID" value="NZ_JACCFP010000001.1"/>
</dbReference>
<sequence length="387" mass="40645">MREYLVVFLVAAAVTYLLTVVAREIAVRTGAVAKVRDRDVHDEPIPYLGGLAMLGGLFGAFLVARELPFLSTSAPWVFEDALSVLVAGALVCAVGVIDDIFELDALTKFGGQVLAVGVLVYSGIQFRYFYYANGEQFSLDLAQGALLTAFLVVATVNAVNFIDGLDGLAAGVIGISAVAFFLFAYTLSYANDVTRATTSALLSAALAGACAGFLAHNLHPARLFMGDSGSMLLGLVLSATAITLTTQFGPGDLTKGAGGGRSSMLPVLLPAALPVLILIVPLADLVLAVVRRTWARRSPFAPDKQHLHHRLLEIGHSQGRAVLIMWLWAGLIAFSTVFASLYTGVAVWIGVAVAFVVTVALTFVLPVVQRPGKVGTEGPDAEPSGTL</sequence>
<dbReference type="EMBL" id="JACCFP010000001">
    <property type="protein sequence ID" value="NYJ02079.1"/>
    <property type="molecule type" value="Genomic_DNA"/>
</dbReference>
<dbReference type="EC" id="2.7.8.33" evidence="9"/>
<keyword evidence="10" id="KW-1185">Reference proteome</keyword>